<dbReference type="SUPFAM" id="SSF52200">
    <property type="entry name" value="Toll/Interleukin receptor TIR domain"/>
    <property type="match status" value="1"/>
</dbReference>
<dbReference type="SUPFAM" id="SSF52047">
    <property type="entry name" value="RNI-like"/>
    <property type="match status" value="1"/>
</dbReference>
<dbReference type="Gene3D" id="3.80.10.10">
    <property type="entry name" value="Ribonuclease Inhibitor"/>
    <property type="match status" value="4"/>
</dbReference>
<dbReference type="InterPro" id="IPR003591">
    <property type="entry name" value="Leu-rich_rpt_typical-subtyp"/>
</dbReference>
<name>A0ABD3JMX2_EUCGL</name>
<sequence>MFFQVGYRIIASALKIQEMEKPMEPCYEVFLSFRGPDTRHDITDILYNSLIDAGIRAYRDDEELRIGEEIGPELLQAIKQSKISIPIFSKQYAASKWCLMELVQIVECKEKWGQKIMPIFYDIEPSEVRNQTATYGKAIQSYIDKQLYTNETIENWKAALREVGELKGWELKERGKGEFTREVVQKVLIELKKNYLAVSDFLVEMDDHVDEIMESIGEYTAQTKIVGIHGMGGVGKTTLAKIVYNKLLSSSTKHYNLSNSSEEMDDQVDRIMEVKSERTTDSTKCCSLSNIGDMKIESLQNQLISDVLGKKRQTINDINEGKRMIKDLLSSKKVILLLDDVDQKTKLDALVGMGKCWFGSGSKVIITTRNKEVLKDVELKHELTGMDFDHSLQLFSRHAFRSDHPPADYVPLSKKAVKVCGHLPLALEIVGSFLAGKDRKSWETTLEKLEIIPDENVEEKLNISINALQPHAKEIFLDICCFFIGFDAKIVRHMWKSCGFLPDYYLDVLQQMSLIKIIERDRLWMHNLLRDIGRHFVRRIGTFRPEKQSRVWDEEQANDILMAKGIENIEAICLKFDHQSQRFLKKDELAILSNLRFLQVDCGDLDLKNVQHFSLTNRFQRNLSNLPKLRWLSWHKFVQHCPSTKRPIFPNLRYLSWHEFPIFFQLTTFSLMKIVILDLSQSQITNDWKGWNHLKTAKNLKVLNLTKCINLRKTPNVSAHENLEQLILQGCEELVQVDRSIGKLKQLVFLNLGGCRKLHTLPDEMEGLEALTELLLDGTSITKIPAWKGMKKLVILSASSCGLLSECNLAGCSTSLLYLDLPKTRVSQLPFGNFGSLVELNLSRSRIRELPNSIETMKNLRVLRISGTNLKKLPSTLGMLEKLEEIDAYDCESLCGEIPSEIGRLSFLRILRLTKTRISDIPKLPESMTNLYLSHNKQMSCPDLSNLSNLRNLTLDLKYRMSSHLAPSLKWIGGLRKLETLWLCCDGLFTVPSDFNLLLKLRQLKLFVNNLECLPKLPQNLSFFDIYGLGLMEKSINLSYLEKLLGLHVYNCRQLMEIQGLQHLKNLRGLHLVRLLSLVKLLDLTGLKKLRELYIEDCPKVVEVRGQLESLDFLHLNRCEMLEKLPDPLSFKHIKVLRINSCGKLKEIQGLEYSENLTVLLVSNLPMLEKLLDLTNANELKDLQLRNCCNLIEIRGRLESLERLFIKSCGSLRKFPEPSSFKKLEKMAIGECERLEEILKSEEYRDLKKVRIPLAGCEMSIDYIKSTVGNLYPI</sequence>
<evidence type="ECO:0000313" key="6">
    <source>
        <dbReference type="EMBL" id="KAL3728975.1"/>
    </source>
</evidence>
<evidence type="ECO:0000313" key="7">
    <source>
        <dbReference type="Proteomes" id="UP001634007"/>
    </source>
</evidence>
<evidence type="ECO:0000256" key="2">
    <source>
        <dbReference type="ARBA" id="ARBA00022737"/>
    </source>
</evidence>
<dbReference type="PRINTS" id="PR00364">
    <property type="entry name" value="DISEASERSIST"/>
</dbReference>
<dbReference type="GO" id="GO:0051707">
    <property type="term" value="P:response to other organism"/>
    <property type="evidence" value="ECO:0007669"/>
    <property type="project" value="UniProtKB-ARBA"/>
</dbReference>
<dbReference type="InterPro" id="IPR055414">
    <property type="entry name" value="LRR_R13L4/SHOC2-like"/>
</dbReference>
<organism evidence="6 7">
    <name type="scientific">Eucalyptus globulus</name>
    <name type="common">Tasmanian blue gum</name>
    <dbReference type="NCBI Taxonomy" id="34317"/>
    <lineage>
        <taxon>Eukaryota</taxon>
        <taxon>Viridiplantae</taxon>
        <taxon>Streptophyta</taxon>
        <taxon>Embryophyta</taxon>
        <taxon>Tracheophyta</taxon>
        <taxon>Spermatophyta</taxon>
        <taxon>Magnoliopsida</taxon>
        <taxon>eudicotyledons</taxon>
        <taxon>Gunneridae</taxon>
        <taxon>Pentapetalae</taxon>
        <taxon>rosids</taxon>
        <taxon>malvids</taxon>
        <taxon>Myrtales</taxon>
        <taxon>Myrtaceae</taxon>
        <taxon>Myrtoideae</taxon>
        <taxon>Eucalypteae</taxon>
        <taxon>Eucalyptus</taxon>
    </lineage>
</organism>
<dbReference type="Pfam" id="PF00931">
    <property type="entry name" value="NB-ARC"/>
    <property type="match status" value="1"/>
</dbReference>
<keyword evidence="3" id="KW-0611">Plant defense</keyword>
<gene>
    <name evidence="6" type="ORF">ACJRO7_033550</name>
</gene>
<evidence type="ECO:0000259" key="5">
    <source>
        <dbReference type="PROSITE" id="PS50104"/>
    </source>
</evidence>
<dbReference type="PANTHER" id="PTHR11017:SF570">
    <property type="entry name" value="DISEASE RESISTANCE PROTEIN (TIR-NBS CLASS)-RELATED"/>
    <property type="match status" value="1"/>
</dbReference>
<dbReference type="Gene3D" id="3.40.50.10140">
    <property type="entry name" value="Toll/interleukin-1 receptor homology (TIR) domain"/>
    <property type="match status" value="1"/>
</dbReference>
<dbReference type="InterPro" id="IPR058192">
    <property type="entry name" value="WHD_ROQ1-like"/>
</dbReference>
<dbReference type="InterPro" id="IPR032675">
    <property type="entry name" value="LRR_dom_sf"/>
</dbReference>
<keyword evidence="2" id="KW-0677">Repeat</keyword>
<dbReference type="Proteomes" id="UP001634007">
    <property type="component" value="Unassembled WGS sequence"/>
</dbReference>
<keyword evidence="7" id="KW-1185">Reference proteome</keyword>
<dbReference type="SUPFAM" id="SSF52058">
    <property type="entry name" value="L domain-like"/>
    <property type="match status" value="2"/>
</dbReference>
<evidence type="ECO:0000256" key="1">
    <source>
        <dbReference type="ARBA" id="ARBA00022614"/>
    </source>
</evidence>
<keyword evidence="4" id="KW-0520">NAD</keyword>
<dbReference type="InterPro" id="IPR000157">
    <property type="entry name" value="TIR_dom"/>
</dbReference>
<reference evidence="6 7" key="1">
    <citation type="submission" date="2024-11" db="EMBL/GenBank/DDBJ databases">
        <title>Chromosome-level genome assembly of Eucalyptus globulus Labill. provides insights into its genome evolution.</title>
        <authorList>
            <person name="Li X."/>
        </authorList>
    </citation>
    <scope>NUCLEOTIDE SEQUENCE [LARGE SCALE GENOMIC DNA]</scope>
    <source>
        <strain evidence="6">CL2024</strain>
        <tissue evidence="6">Fresh tender leaves</tissue>
    </source>
</reference>
<dbReference type="InterPro" id="IPR035897">
    <property type="entry name" value="Toll_tir_struct_dom_sf"/>
</dbReference>
<dbReference type="InterPro" id="IPR044974">
    <property type="entry name" value="Disease_R_plants"/>
</dbReference>
<dbReference type="InterPro" id="IPR002182">
    <property type="entry name" value="NB-ARC"/>
</dbReference>
<dbReference type="EMBL" id="JBJKBG010000008">
    <property type="protein sequence ID" value="KAL3728975.1"/>
    <property type="molecule type" value="Genomic_DNA"/>
</dbReference>
<dbReference type="Gene3D" id="3.40.50.300">
    <property type="entry name" value="P-loop containing nucleotide triphosphate hydrolases"/>
    <property type="match status" value="1"/>
</dbReference>
<dbReference type="InterPro" id="IPR027417">
    <property type="entry name" value="P-loop_NTPase"/>
</dbReference>
<comment type="caution">
    <text evidence="6">The sequence shown here is derived from an EMBL/GenBank/DDBJ whole genome shotgun (WGS) entry which is preliminary data.</text>
</comment>
<proteinExistence type="predicted"/>
<dbReference type="AlphaFoldDB" id="A0ABD3JMX2"/>
<dbReference type="Pfam" id="PF23282">
    <property type="entry name" value="WHD_ROQ1"/>
    <property type="match status" value="1"/>
</dbReference>
<dbReference type="InterPro" id="IPR042197">
    <property type="entry name" value="Apaf_helical"/>
</dbReference>
<accession>A0ABD3JMX2</accession>
<dbReference type="FunFam" id="3.40.50.10140:FF:000007">
    <property type="entry name" value="Disease resistance protein (TIR-NBS-LRR class)"/>
    <property type="match status" value="1"/>
</dbReference>
<evidence type="ECO:0000256" key="4">
    <source>
        <dbReference type="ARBA" id="ARBA00023027"/>
    </source>
</evidence>
<protein>
    <recommendedName>
        <fullName evidence="5">TIR domain-containing protein</fullName>
    </recommendedName>
</protein>
<dbReference type="PROSITE" id="PS50104">
    <property type="entry name" value="TIR"/>
    <property type="match status" value="1"/>
</dbReference>
<dbReference type="Gene3D" id="1.10.8.430">
    <property type="entry name" value="Helical domain of apoptotic protease-activating factors"/>
    <property type="match status" value="1"/>
</dbReference>
<feature type="domain" description="TIR" evidence="5">
    <location>
        <begin position="25"/>
        <end position="187"/>
    </location>
</feature>
<dbReference type="SUPFAM" id="SSF52540">
    <property type="entry name" value="P-loop containing nucleoside triphosphate hydrolases"/>
    <property type="match status" value="1"/>
</dbReference>
<dbReference type="Pfam" id="PF01582">
    <property type="entry name" value="TIR"/>
    <property type="match status" value="1"/>
</dbReference>
<keyword evidence="1" id="KW-0433">Leucine-rich repeat</keyword>
<dbReference type="SMART" id="SM00255">
    <property type="entry name" value="TIR"/>
    <property type="match status" value="1"/>
</dbReference>
<dbReference type="PANTHER" id="PTHR11017">
    <property type="entry name" value="LEUCINE-RICH REPEAT-CONTAINING PROTEIN"/>
    <property type="match status" value="1"/>
</dbReference>
<dbReference type="GO" id="GO:0006952">
    <property type="term" value="P:defense response"/>
    <property type="evidence" value="ECO:0007669"/>
    <property type="project" value="UniProtKB-KW"/>
</dbReference>
<dbReference type="SMART" id="SM00369">
    <property type="entry name" value="LRR_TYP"/>
    <property type="match status" value="5"/>
</dbReference>
<evidence type="ECO:0000256" key="3">
    <source>
        <dbReference type="ARBA" id="ARBA00022821"/>
    </source>
</evidence>
<dbReference type="Pfam" id="PF23598">
    <property type="entry name" value="LRR_14"/>
    <property type="match status" value="1"/>
</dbReference>